<dbReference type="AlphaFoldDB" id="A0AAV4BN02"/>
<dbReference type="Proteomes" id="UP000735302">
    <property type="component" value="Unassembled WGS sequence"/>
</dbReference>
<evidence type="ECO:0000313" key="1">
    <source>
        <dbReference type="EMBL" id="GFO20259.1"/>
    </source>
</evidence>
<proteinExistence type="predicted"/>
<gene>
    <name evidence="1" type="ORF">PoB_004676400</name>
</gene>
<comment type="caution">
    <text evidence="1">The sequence shown here is derived from an EMBL/GenBank/DDBJ whole genome shotgun (WGS) entry which is preliminary data.</text>
</comment>
<sequence length="113" mass="13009">MAAPFPLSNRATDLRPGCKTQMIAPMLRLDGSRSRLGVLSSKETRVFPNMSSWTRELLPPIWARPYIYGLAFRQWLYWIMETGCHYVITHNSSDRCRANHEASLIGQIIRLIC</sequence>
<accession>A0AAV4BN02</accession>
<evidence type="ECO:0000313" key="2">
    <source>
        <dbReference type="Proteomes" id="UP000735302"/>
    </source>
</evidence>
<organism evidence="1 2">
    <name type="scientific">Plakobranchus ocellatus</name>
    <dbReference type="NCBI Taxonomy" id="259542"/>
    <lineage>
        <taxon>Eukaryota</taxon>
        <taxon>Metazoa</taxon>
        <taxon>Spiralia</taxon>
        <taxon>Lophotrochozoa</taxon>
        <taxon>Mollusca</taxon>
        <taxon>Gastropoda</taxon>
        <taxon>Heterobranchia</taxon>
        <taxon>Euthyneura</taxon>
        <taxon>Panpulmonata</taxon>
        <taxon>Sacoglossa</taxon>
        <taxon>Placobranchoidea</taxon>
        <taxon>Plakobranchidae</taxon>
        <taxon>Plakobranchus</taxon>
    </lineage>
</organism>
<keyword evidence="2" id="KW-1185">Reference proteome</keyword>
<protein>
    <submittedName>
        <fullName evidence="1">Uncharacterized protein</fullName>
    </submittedName>
</protein>
<reference evidence="1 2" key="1">
    <citation type="journal article" date="2021" name="Elife">
        <title>Chloroplast acquisition without the gene transfer in kleptoplastic sea slugs, Plakobranchus ocellatus.</title>
        <authorList>
            <person name="Maeda T."/>
            <person name="Takahashi S."/>
            <person name="Yoshida T."/>
            <person name="Shimamura S."/>
            <person name="Takaki Y."/>
            <person name="Nagai Y."/>
            <person name="Toyoda A."/>
            <person name="Suzuki Y."/>
            <person name="Arimoto A."/>
            <person name="Ishii H."/>
            <person name="Satoh N."/>
            <person name="Nishiyama T."/>
            <person name="Hasebe M."/>
            <person name="Maruyama T."/>
            <person name="Minagawa J."/>
            <person name="Obokata J."/>
            <person name="Shigenobu S."/>
        </authorList>
    </citation>
    <scope>NUCLEOTIDE SEQUENCE [LARGE SCALE GENOMIC DNA]</scope>
</reference>
<name>A0AAV4BN02_9GAST</name>
<dbReference type="EMBL" id="BLXT01005154">
    <property type="protein sequence ID" value="GFO20259.1"/>
    <property type="molecule type" value="Genomic_DNA"/>
</dbReference>